<dbReference type="Proteomes" id="UP000267096">
    <property type="component" value="Unassembled WGS sequence"/>
</dbReference>
<evidence type="ECO:0000313" key="1">
    <source>
        <dbReference type="EMBL" id="VDK56592.1"/>
    </source>
</evidence>
<name>A0A0M3K6J0_ANISI</name>
<sequence>MVNPRTILTPMFSFNLPFFQSTNPDFFPNSFLNLKGLVSVRQISAFISPKMDDLELLKMP</sequence>
<dbReference type="EMBL" id="UYRR01032718">
    <property type="protein sequence ID" value="VDK56592.1"/>
    <property type="molecule type" value="Genomic_DNA"/>
</dbReference>
<gene>
    <name evidence="1" type="ORF">ASIM_LOCUS15988</name>
</gene>
<dbReference type="WBParaSite" id="ASIM_0001658101-mRNA-1">
    <property type="protein sequence ID" value="ASIM_0001658101-mRNA-1"/>
    <property type="gene ID" value="ASIM_0001658101"/>
</dbReference>
<evidence type="ECO:0000313" key="2">
    <source>
        <dbReference type="Proteomes" id="UP000267096"/>
    </source>
</evidence>
<evidence type="ECO:0000313" key="3">
    <source>
        <dbReference type="WBParaSite" id="ASIM_0001658101-mRNA-1"/>
    </source>
</evidence>
<reference evidence="3" key="1">
    <citation type="submission" date="2017-02" db="UniProtKB">
        <authorList>
            <consortium name="WormBaseParasite"/>
        </authorList>
    </citation>
    <scope>IDENTIFICATION</scope>
</reference>
<accession>A0A0M3K6J0</accession>
<organism evidence="3">
    <name type="scientific">Anisakis simplex</name>
    <name type="common">Herring worm</name>
    <dbReference type="NCBI Taxonomy" id="6269"/>
    <lineage>
        <taxon>Eukaryota</taxon>
        <taxon>Metazoa</taxon>
        <taxon>Ecdysozoa</taxon>
        <taxon>Nematoda</taxon>
        <taxon>Chromadorea</taxon>
        <taxon>Rhabditida</taxon>
        <taxon>Spirurina</taxon>
        <taxon>Ascaridomorpha</taxon>
        <taxon>Ascaridoidea</taxon>
        <taxon>Anisakidae</taxon>
        <taxon>Anisakis</taxon>
        <taxon>Anisakis simplex complex</taxon>
    </lineage>
</organism>
<protein>
    <submittedName>
        <fullName evidence="1 3">Uncharacterized protein</fullName>
    </submittedName>
</protein>
<dbReference type="AlphaFoldDB" id="A0A0M3K6J0"/>
<proteinExistence type="predicted"/>
<keyword evidence="2" id="KW-1185">Reference proteome</keyword>
<reference evidence="1 2" key="2">
    <citation type="submission" date="2018-11" db="EMBL/GenBank/DDBJ databases">
        <authorList>
            <consortium name="Pathogen Informatics"/>
        </authorList>
    </citation>
    <scope>NUCLEOTIDE SEQUENCE [LARGE SCALE GENOMIC DNA]</scope>
</reference>